<evidence type="ECO:0008006" key="4">
    <source>
        <dbReference type="Google" id="ProtNLM"/>
    </source>
</evidence>
<gene>
    <name evidence="2" type="ORF">P171DRAFT_183392</name>
</gene>
<keyword evidence="3" id="KW-1185">Reference proteome</keyword>
<dbReference type="AlphaFoldDB" id="A0A9P4U5Y9"/>
<organism evidence="2 3">
    <name type="scientific">Karstenula rhodostoma CBS 690.94</name>
    <dbReference type="NCBI Taxonomy" id="1392251"/>
    <lineage>
        <taxon>Eukaryota</taxon>
        <taxon>Fungi</taxon>
        <taxon>Dikarya</taxon>
        <taxon>Ascomycota</taxon>
        <taxon>Pezizomycotina</taxon>
        <taxon>Dothideomycetes</taxon>
        <taxon>Pleosporomycetidae</taxon>
        <taxon>Pleosporales</taxon>
        <taxon>Massarineae</taxon>
        <taxon>Didymosphaeriaceae</taxon>
        <taxon>Karstenula</taxon>
    </lineage>
</organism>
<sequence>MYSVHEIRRELRQILQEYRSGAREPTVVSEAIFSDNHAEKRTRSTELTQQIHTDLEDKDIHPKSISLNDSFIQQWLESTLAAGGLEESSDAVEGASQPNFERLSDQAHHDERPTAVGDAVSPDRSTNGVPASHIQERNAEERPTTPPDYLDEVKTLGIDDMSRPPSRTESISSHRSKPDDWRPYDTPNPAWVRDMLLPLFNRDPFLDSADTDQDLRIKRAFHQQDYDRRGAIADHKVLRLCADLASALNLPALLNNLRTTVYSVDIDGNGQFDEAEYMTLVKILITTVMDLKKDTIRETLLVHGHEAAEAAQKKRLSKGSDYLLWGWARTPEGSEHLYEDTIAGSYEDTAPTLPELSFTSIIEDARIAVEMIDGFEERWLKMVPKERQRREAFQAPLEIARELAYRFKAFENPQDRRQTSDLDAIFFYYKLVSTSDAGVQEFPFNVVELRKVFVHALLVICMTQGFVFILENISRELGSHVEAHYYTKLNEKLDGYQVTQLAKQLALQTAAWNEHVTYKIENYRRADMQSSLFSLQRNCEVLASRYHNRLKHAKEEAKNGMSKWAVLFQRVEITNWKISRGRKLLGTASPPSKYEYG</sequence>
<protein>
    <recommendedName>
        <fullName evidence="4">EF-hand domain-containing protein</fullName>
    </recommendedName>
</protein>
<feature type="region of interest" description="Disordered" evidence="1">
    <location>
        <begin position="104"/>
        <end position="184"/>
    </location>
</feature>
<dbReference type="OrthoDB" id="7464126at2759"/>
<reference evidence="2" key="1">
    <citation type="journal article" date="2020" name="Stud. Mycol.">
        <title>101 Dothideomycetes genomes: a test case for predicting lifestyles and emergence of pathogens.</title>
        <authorList>
            <person name="Haridas S."/>
            <person name="Albert R."/>
            <person name="Binder M."/>
            <person name="Bloem J."/>
            <person name="Labutti K."/>
            <person name="Salamov A."/>
            <person name="Andreopoulos B."/>
            <person name="Baker S."/>
            <person name="Barry K."/>
            <person name="Bills G."/>
            <person name="Bluhm B."/>
            <person name="Cannon C."/>
            <person name="Castanera R."/>
            <person name="Culley D."/>
            <person name="Daum C."/>
            <person name="Ezra D."/>
            <person name="Gonzalez J."/>
            <person name="Henrissat B."/>
            <person name="Kuo A."/>
            <person name="Liang C."/>
            <person name="Lipzen A."/>
            <person name="Lutzoni F."/>
            <person name="Magnuson J."/>
            <person name="Mondo S."/>
            <person name="Nolan M."/>
            <person name="Ohm R."/>
            <person name="Pangilinan J."/>
            <person name="Park H.-J."/>
            <person name="Ramirez L."/>
            <person name="Alfaro M."/>
            <person name="Sun H."/>
            <person name="Tritt A."/>
            <person name="Yoshinaga Y."/>
            <person name="Zwiers L.-H."/>
            <person name="Turgeon B."/>
            <person name="Goodwin S."/>
            <person name="Spatafora J."/>
            <person name="Crous P."/>
            <person name="Grigoriev I."/>
        </authorList>
    </citation>
    <scope>NUCLEOTIDE SEQUENCE</scope>
    <source>
        <strain evidence="2">CBS 690.94</strain>
    </source>
</reference>
<evidence type="ECO:0000313" key="2">
    <source>
        <dbReference type="EMBL" id="KAF2437467.1"/>
    </source>
</evidence>
<feature type="compositionally biased region" description="Basic and acidic residues" evidence="1">
    <location>
        <begin position="134"/>
        <end position="143"/>
    </location>
</feature>
<proteinExistence type="predicted"/>
<accession>A0A9P4U5Y9</accession>
<evidence type="ECO:0000313" key="3">
    <source>
        <dbReference type="Proteomes" id="UP000799764"/>
    </source>
</evidence>
<name>A0A9P4U5Y9_9PLEO</name>
<evidence type="ECO:0000256" key="1">
    <source>
        <dbReference type="SAM" id="MobiDB-lite"/>
    </source>
</evidence>
<comment type="caution">
    <text evidence="2">The sequence shown here is derived from an EMBL/GenBank/DDBJ whole genome shotgun (WGS) entry which is preliminary data.</text>
</comment>
<dbReference type="EMBL" id="MU001516">
    <property type="protein sequence ID" value="KAF2437467.1"/>
    <property type="molecule type" value="Genomic_DNA"/>
</dbReference>
<feature type="compositionally biased region" description="Basic and acidic residues" evidence="1">
    <location>
        <begin position="104"/>
        <end position="113"/>
    </location>
</feature>
<dbReference type="InterPro" id="IPR011992">
    <property type="entry name" value="EF-hand-dom_pair"/>
</dbReference>
<dbReference type="SUPFAM" id="SSF47473">
    <property type="entry name" value="EF-hand"/>
    <property type="match status" value="1"/>
</dbReference>
<dbReference type="Proteomes" id="UP000799764">
    <property type="component" value="Unassembled WGS sequence"/>
</dbReference>